<dbReference type="Proteomes" id="UP000064893">
    <property type="component" value="Chromosome"/>
</dbReference>
<dbReference type="Pfam" id="PF11376">
    <property type="entry name" value="DUF3179"/>
    <property type="match status" value="1"/>
</dbReference>
<gene>
    <name evidence="1" type="ORF">L21SP5_01582</name>
</gene>
<evidence type="ECO:0000313" key="1">
    <source>
        <dbReference type="EMBL" id="ALO15228.1"/>
    </source>
</evidence>
<dbReference type="STRING" id="1307839.L21SP5_01582"/>
<name>A0A0S2HZF4_9BACT</name>
<protein>
    <recommendedName>
        <fullName evidence="3">DUF3179 domain-containing protein</fullName>
    </recommendedName>
</protein>
<keyword evidence="2" id="KW-1185">Reference proteome</keyword>
<dbReference type="EMBL" id="CP013118">
    <property type="protein sequence ID" value="ALO15228.1"/>
    <property type="molecule type" value="Genomic_DNA"/>
</dbReference>
<dbReference type="InterPro" id="IPR021516">
    <property type="entry name" value="DUF3179"/>
</dbReference>
<evidence type="ECO:0000313" key="2">
    <source>
        <dbReference type="Proteomes" id="UP000064893"/>
    </source>
</evidence>
<dbReference type="RefSeq" id="WP_057952701.1">
    <property type="nucleotide sequence ID" value="NZ_CP013118.1"/>
</dbReference>
<sequence>MRIFLLIFTVLILLSCEQDEANKSTNNKRDFYWRVDTTEMSGTSIRETFPVVTMVNYTTASAIDLPESSRVLVTRQGGQVFAYPLNYMGIEVLNEESGDKFFVPNYCPLTRTSMVWDRKIGDTVFTFAASGLLYRENLVLYDIERRRLWSQMLIEKIYGGQDLSQPQTLHSFESTFGMIKTHYPNAKVYNGVFNSSARKTEQADHKDADPGDDDISTPLYSPGENVYGVIQDDYVITISHNDLPNGLSIITKDNIVIVSNREMGLIVSFINNSGLSLVKNEFPTVLRDAQGIKYDIFGKPVNLTGTANLESPNAYNALWWAWDSFYDEFDPVE</sequence>
<dbReference type="PROSITE" id="PS51257">
    <property type="entry name" value="PROKAR_LIPOPROTEIN"/>
    <property type="match status" value="1"/>
</dbReference>
<dbReference type="KEGG" id="blq:L21SP5_01582"/>
<proteinExistence type="predicted"/>
<organism evidence="1 2">
    <name type="scientific">Salinivirga cyanobacteriivorans</name>
    <dbReference type="NCBI Taxonomy" id="1307839"/>
    <lineage>
        <taxon>Bacteria</taxon>
        <taxon>Pseudomonadati</taxon>
        <taxon>Bacteroidota</taxon>
        <taxon>Bacteroidia</taxon>
        <taxon>Bacteroidales</taxon>
        <taxon>Salinivirgaceae</taxon>
        <taxon>Salinivirga</taxon>
    </lineage>
</organism>
<evidence type="ECO:0008006" key="3">
    <source>
        <dbReference type="Google" id="ProtNLM"/>
    </source>
</evidence>
<accession>A0A0S2HZF4</accession>
<dbReference type="OrthoDB" id="9806357at2"/>
<dbReference type="AlphaFoldDB" id="A0A0S2HZF4"/>
<reference evidence="1 2" key="1">
    <citation type="submission" date="2015-11" db="EMBL/GenBank/DDBJ databases">
        <title>Description and complete genome sequence of a novel strain predominating in hypersaline microbial mats and representing a new family of the Bacteriodetes phylum.</title>
        <authorList>
            <person name="Spring S."/>
            <person name="Bunk B."/>
            <person name="Sproer C."/>
            <person name="Klenk H.-P."/>
        </authorList>
    </citation>
    <scope>NUCLEOTIDE SEQUENCE [LARGE SCALE GENOMIC DNA]</scope>
    <source>
        <strain evidence="1 2">L21-Spi-D4</strain>
    </source>
</reference>